<dbReference type="GO" id="GO:0015562">
    <property type="term" value="F:efflux transmembrane transporter activity"/>
    <property type="evidence" value="ECO:0007669"/>
    <property type="project" value="InterPro"/>
</dbReference>
<dbReference type="InterPro" id="IPR003423">
    <property type="entry name" value="OMP_efflux"/>
</dbReference>
<evidence type="ECO:0000313" key="4">
    <source>
        <dbReference type="Proteomes" id="UP000269883"/>
    </source>
</evidence>
<accession>A0A2Z6B3B6</accession>
<dbReference type="RefSeq" id="WP_172961802.1">
    <property type="nucleotide sequence ID" value="NZ_AP017378.1"/>
</dbReference>
<proteinExistence type="inferred from homology"/>
<dbReference type="AlphaFoldDB" id="A0A2Z6B3B6"/>
<keyword evidence="4" id="KW-1185">Reference proteome</keyword>
<evidence type="ECO:0000256" key="2">
    <source>
        <dbReference type="SAM" id="Coils"/>
    </source>
</evidence>
<dbReference type="EMBL" id="AP017378">
    <property type="protein sequence ID" value="BBD09953.1"/>
    <property type="molecule type" value="Genomic_DNA"/>
</dbReference>
<comment type="similarity">
    <text evidence="1">Belongs to the outer membrane factor (OMF) (TC 1.B.17) family.</text>
</comment>
<sequence>MKEQSIPMASHPFSVINSTALITLAVLLVLLAALPVRAKAEPLQALLDEGLANNQELASQRQLAEALRAEAPFYGSLQDPRLGIGLSNVPMDSFELDQEAMTQKQLFIAQKVPWFGTLDLAQQAALLKAVRQEARVQAKALELTRMISTAWYDLAFVQRGLETNKRLEALVSQALRIAETRYATGKGLQQDILAAQVQLSELLDERISLERRRRTLSDRINTLLHRESFRTIPLPSDIPQGAPLPSTEAMNRQALQNNPGIALRQADVDSATIAVKLAEKDYYPDMDFRLAYGQREDNPMTGLDRPDFLSGSVTFSVPLWQATRQDSKLDGAQKKLDATKKALVALERSLPHQVDALRAEIFGYSENHALLRTALTVQATQWADSSLAAYEVGKIQFDTMLSARVRLLRYELRADRYQYEQLKKLAELEELLGGPIHPEGIETAVLTEETTQ</sequence>
<feature type="coiled-coil region" evidence="2">
    <location>
        <begin position="192"/>
        <end position="219"/>
    </location>
</feature>
<protein>
    <submittedName>
        <fullName evidence="3">Outer membrane efflux protein</fullName>
    </submittedName>
</protein>
<keyword evidence="2" id="KW-0175">Coiled coil</keyword>
<gene>
    <name evidence="3" type="ORF">DFE_3227</name>
</gene>
<dbReference type="Gene3D" id="1.20.1600.10">
    <property type="entry name" value="Outer membrane efflux proteins (OEP)"/>
    <property type="match status" value="1"/>
</dbReference>
<dbReference type="InterPro" id="IPR010131">
    <property type="entry name" value="MdtP/NodT-like"/>
</dbReference>
<dbReference type="KEGG" id="dfl:DFE_3227"/>
<evidence type="ECO:0000256" key="1">
    <source>
        <dbReference type="ARBA" id="ARBA00007613"/>
    </source>
</evidence>
<dbReference type="PANTHER" id="PTHR30203:SF24">
    <property type="entry name" value="BLR4935 PROTEIN"/>
    <property type="match status" value="1"/>
</dbReference>
<dbReference type="PANTHER" id="PTHR30203">
    <property type="entry name" value="OUTER MEMBRANE CATION EFFLUX PROTEIN"/>
    <property type="match status" value="1"/>
</dbReference>
<dbReference type="Proteomes" id="UP000269883">
    <property type="component" value="Chromosome"/>
</dbReference>
<name>A0A2Z6B3B6_9BACT</name>
<organism evidence="3 4">
    <name type="scientific">Desulfovibrio ferrophilus</name>
    <dbReference type="NCBI Taxonomy" id="241368"/>
    <lineage>
        <taxon>Bacteria</taxon>
        <taxon>Pseudomonadati</taxon>
        <taxon>Thermodesulfobacteriota</taxon>
        <taxon>Desulfovibrionia</taxon>
        <taxon>Desulfovibrionales</taxon>
        <taxon>Desulfovibrionaceae</taxon>
        <taxon>Desulfovibrio</taxon>
    </lineage>
</organism>
<evidence type="ECO:0000313" key="3">
    <source>
        <dbReference type="EMBL" id="BBD09953.1"/>
    </source>
</evidence>
<reference evidence="3 4" key="1">
    <citation type="journal article" date="2018" name="Sci. Adv.">
        <title>Multi-heme cytochromes provide a pathway for survival in energy-limited environments.</title>
        <authorList>
            <person name="Deng X."/>
            <person name="Dohmae N."/>
            <person name="Nealson K.H."/>
            <person name="Hashimoto K."/>
            <person name="Okamoto A."/>
        </authorList>
    </citation>
    <scope>NUCLEOTIDE SEQUENCE [LARGE SCALE GENOMIC DNA]</scope>
    <source>
        <strain evidence="3 4">IS5</strain>
    </source>
</reference>
<dbReference type="SUPFAM" id="SSF56954">
    <property type="entry name" value="Outer membrane efflux proteins (OEP)"/>
    <property type="match status" value="1"/>
</dbReference>
<dbReference type="Pfam" id="PF02321">
    <property type="entry name" value="OEP"/>
    <property type="match status" value="1"/>
</dbReference>